<dbReference type="GO" id="GO:0005737">
    <property type="term" value="C:cytoplasm"/>
    <property type="evidence" value="ECO:0007669"/>
    <property type="project" value="UniProtKB-SubCell"/>
</dbReference>
<evidence type="ECO:0000256" key="8">
    <source>
        <dbReference type="ARBA" id="ARBA00054043"/>
    </source>
</evidence>
<evidence type="ECO:0000256" key="14">
    <source>
        <dbReference type="ARBA" id="ARBA00083640"/>
    </source>
</evidence>
<dbReference type="InterPro" id="IPR042203">
    <property type="entry name" value="Leu/Phe-tRNA_Trfase_C"/>
</dbReference>
<dbReference type="InterPro" id="IPR004616">
    <property type="entry name" value="Leu/Phe-tRNA_Trfase"/>
</dbReference>
<evidence type="ECO:0000256" key="5">
    <source>
        <dbReference type="ARBA" id="ARBA00050607"/>
    </source>
</evidence>
<dbReference type="EC" id="2.3.2.6" evidence="10 15"/>
<protein>
    <recommendedName>
        <fullName evidence="11 15">Leucyl/phenylalanyl-tRNA--protein transferase</fullName>
        <ecNumber evidence="10 15">2.3.2.6</ecNumber>
    </recommendedName>
    <alternativeName>
        <fullName evidence="12 15">L/F-transferase</fullName>
    </alternativeName>
    <alternativeName>
        <fullName evidence="13 15">Leucyltransferase</fullName>
    </alternativeName>
    <alternativeName>
        <fullName evidence="14 15">Phenyalanyltransferase</fullName>
    </alternativeName>
</protein>
<evidence type="ECO:0000313" key="17">
    <source>
        <dbReference type="Proteomes" id="UP000198305"/>
    </source>
</evidence>
<dbReference type="Pfam" id="PF03588">
    <property type="entry name" value="Leu_Phe_trans"/>
    <property type="match status" value="1"/>
</dbReference>
<dbReference type="InterPro" id="IPR042221">
    <property type="entry name" value="Leu/Phe-tRNA_Trfase_N"/>
</dbReference>
<dbReference type="Gene3D" id="3.30.70.3550">
    <property type="entry name" value="Leucyl/phenylalanyl-tRNA-protein transferase, N-terminal domain"/>
    <property type="match status" value="1"/>
</dbReference>
<dbReference type="NCBIfam" id="TIGR00667">
    <property type="entry name" value="aat"/>
    <property type="match status" value="1"/>
</dbReference>
<comment type="catalytic activity">
    <reaction evidence="6 15">
        <text>N-terminal L-arginyl-[protein] + L-leucyl-tRNA(Leu) = N-terminal L-leucyl-L-arginyl-[protein] + tRNA(Leu) + H(+)</text>
        <dbReference type="Rhea" id="RHEA:50416"/>
        <dbReference type="Rhea" id="RHEA-COMP:9613"/>
        <dbReference type="Rhea" id="RHEA-COMP:9622"/>
        <dbReference type="Rhea" id="RHEA-COMP:12672"/>
        <dbReference type="Rhea" id="RHEA-COMP:12673"/>
        <dbReference type="ChEBI" id="CHEBI:15378"/>
        <dbReference type="ChEBI" id="CHEBI:64719"/>
        <dbReference type="ChEBI" id="CHEBI:78442"/>
        <dbReference type="ChEBI" id="CHEBI:78494"/>
        <dbReference type="ChEBI" id="CHEBI:133044"/>
        <dbReference type="EC" id="2.3.2.6"/>
    </reaction>
</comment>
<dbReference type="GO" id="GO:0030163">
    <property type="term" value="P:protein catabolic process"/>
    <property type="evidence" value="ECO:0007669"/>
    <property type="project" value="UniProtKB-UniRule"/>
</dbReference>
<dbReference type="SUPFAM" id="SSF55729">
    <property type="entry name" value="Acyl-CoA N-acyltransferases (Nat)"/>
    <property type="match status" value="1"/>
</dbReference>
<proteinExistence type="inferred from homology"/>
<evidence type="ECO:0000256" key="10">
    <source>
        <dbReference type="ARBA" id="ARBA00066767"/>
    </source>
</evidence>
<dbReference type="Gene3D" id="3.40.630.70">
    <property type="entry name" value="Leucyl/phenylalanyl-tRNA-protein transferase, C-terminal domain"/>
    <property type="match status" value="1"/>
</dbReference>
<evidence type="ECO:0000256" key="9">
    <source>
        <dbReference type="ARBA" id="ARBA00061535"/>
    </source>
</evidence>
<name>A0A238YVV7_9PROT</name>
<comment type="catalytic activity">
    <reaction evidence="7 15">
        <text>N-terminal L-lysyl-[protein] + L-leucyl-tRNA(Leu) = N-terminal L-leucyl-L-lysyl-[protein] + tRNA(Leu) + H(+)</text>
        <dbReference type="Rhea" id="RHEA:12340"/>
        <dbReference type="Rhea" id="RHEA-COMP:9613"/>
        <dbReference type="Rhea" id="RHEA-COMP:9622"/>
        <dbReference type="Rhea" id="RHEA-COMP:12670"/>
        <dbReference type="Rhea" id="RHEA-COMP:12671"/>
        <dbReference type="ChEBI" id="CHEBI:15378"/>
        <dbReference type="ChEBI" id="CHEBI:65249"/>
        <dbReference type="ChEBI" id="CHEBI:78442"/>
        <dbReference type="ChEBI" id="CHEBI:78494"/>
        <dbReference type="ChEBI" id="CHEBI:133043"/>
        <dbReference type="EC" id="2.3.2.6"/>
    </reaction>
</comment>
<evidence type="ECO:0000256" key="4">
    <source>
        <dbReference type="ARBA" id="ARBA00023315"/>
    </source>
</evidence>
<sequence length="231" mass="26073">MSHQYYRLPGGLVRILQSDTPFPALEDALQNPNGLVAIGGNLDAQRLLSAYHQGIFPWFSEGEPILWWSPDPRMVLFPDELKISKSLDKRLRKQDFEIRFNSAFSAVISACAATPRPGQDSTWITEDIMQAYCELHHLGYAHSAETWIDGKLVGGLYGIQLGKMFFGESMFHHATDASKLAFVHMVQKLQSQGCELIDCQMKTQHLASLGAREIPRSEFSQRLHELVHYAV</sequence>
<gene>
    <name evidence="15" type="primary">aat</name>
    <name evidence="16" type="ORF">SAMN05192560_0881</name>
</gene>
<dbReference type="PANTHER" id="PTHR30098:SF2">
    <property type="entry name" value="LEUCYL_PHENYLALANYL-TRNA--PROTEIN TRANSFERASE"/>
    <property type="match status" value="1"/>
</dbReference>
<evidence type="ECO:0000256" key="1">
    <source>
        <dbReference type="ARBA" id="ARBA00004496"/>
    </source>
</evidence>
<evidence type="ECO:0000256" key="15">
    <source>
        <dbReference type="HAMAP-Rule" id="MF_00688"/>
    </source>
</evidence>
<evidence type="ECO:0000256" key="3">
    <source>
        <dbReference type="ARBA" id="ARBA00022679"/>
    </source>
</evidence>
<keyword evidence="17" id="KW-1185">Reference proteome</keyword>
<dbReference type="RefSeq" id="WP_089375008.1">
    <property type="nucleotide sequence ID" value="NZ_FZOA01000003.1"/>
</dbReference>
<dbReference type="Proteomes" id="UP000198305">
    <property type="component" value="Unassembled WGS sequence"/>
</dbReference>
<reference evidence="17" key="1">
    <citation type="submission" date="2017-06" db="EMBL/GenBank/DDBJ databases">
        <authorList>
            <person name="Varghese N."/>
            <person name="Submissions S."/>
        </authorList>
    </citation>
    <scope>NUCLEOTIDE SEQUENCE [LARGE SCALE GENOMIC DNA]</scope>
    <source>
        <strain evidence="17">Ca-68</strain>
    </source>
</reference>
<evidence type="ECO:0000256" key="11">
    <source>
        <dbReference type="ARBA" id="ARBA00074372"/>
    </source>
</evidence>
<accession>A0A238YVV7</accession>
<dbReference type="EMBL" id="FZOA01000003">
    <property type="protein sequence ID" value="SNR75267.1"/>
    <property type="molecule type" value="Genomic_DNA"/>
</dbReference>
<evidence type="ECO:0000256" key="2">
    <source>
        <dbReference type="ARBA" id="ARBA00022490"/>
    </source>
</evidence>
<dbReference type="AlphaFoldDB" id="A0A238YVV7"/>
<dbReference type="FunFam" id="3.30.70.3550:FF:000001">
    <property type="entry name" value="Leucyl/phenylalanyl-tRNA--protein transferase"/>
    <property type="match status" value="1"/>
</dbReference>
<organism evidence="16 17">
    <name type="scientific">Methylobacillus rhizosphaerae</name>
    <dbReference type="NCBI Taxonomy" id="551994"/>
    <lineage>
        <taxon>Bacteria</taxon>
        <taxon>Pseudomonadati</taxon>
        <taxon>Pseudomonadota</taxon>
        <taxon>Betaproteobacteria</taxon>
        <taxon>Nitrosomonadales</taxon>
        <taxon>Methylophilaceae</taxon>
        <taxon>Methylobacillus</taxon>
    </lineage>
</organism>
<comment type="similarity">
    <text evidence="9 15">Belongs to the L/F-transferase family.</text>
</comment>
<keyword evidence="3 15" id="KW-0808">Transferase</keyword>
<evidence type="ECO:0000256" key="12">
    <source>
        <dbReference type="ARBA" id="ARBA00077136"/>
    </source>
</evidence>
<dbReference type="OrthoDB" id="9790282at2"/>
<comment type="function">
    <text evidence="8 15">Functions in the N-end rule pathway of protein degradation where it conjugates Leu, Phe and, less efficiently, Met from aminoacyl-tRNAs to the N-termini of proteins containing an N-terminal arginine or lysine.</text>
</comment>
<dbReference type="PANTHER" id="PTHR30098">
    <property type="entry name" value="LEUCYL/PHENYLALANYL-TRNA--PROTEIN TRANSFERASE"/>
    <property type="match status" value="1"/>
</dbReference>
<dbReference type="HAMAP" id="MF_00688">
    <property type="entry name" value="Leu_Phe_trans"/>
    <property type="match status" value="1"/>
</dbReference>
<comment type="subcellular location">
    <subcellularLocation>
        <location evidence="1 15">Cytoplasm</location>
    </subcellularLocation>
</comment>
<dbReference type="GO" id="GO:0008914">
    <property type="term" value="F:leucyl-tRNA--protein transferase activity"/>
    <property type="evidence" value="ECO:0007669"/>
    <property type="project" value="UniProtKB-UniRule"/>
</dbReference>
<evidence type="ECO:0000256" key="13">
    <source>
        <dbReference type="ARBA" id="ARBA00077165"/>
    </source>
</evidence>
<dbReference type="InterPro" id="IPR016181">
    <property type="entry name" value="Acyl_CoA_acyltransferase"/>
</dbReference>
<evidence type="ECO:0000256" key="6">
    <source>
        <dbReference type="ARBA" id="ARBA00050652"/>
    </source>
</evidence>
<dbReference type="FunFam" id="3.40.630.70:FF:000001">
    <property type="entry name" value="Leucyl/phenylalanyl-tRNA--protein transferase"/>
    <property type="match status" value="1"/>
</dbReference>
<keyword evidence="2 15" id="KW-0963">Cytoplasm</keyword>
<comment type="catalytic activity">
    <reaction evidence="5 15">
        <text>L-phenylalanyl-tRNA(Phe) + an N-terminal L-alpha-aminoacyl-[protein] = an N-terminal L-phenylalanyl-L-alpha-aminoacyl-[protein] + tRNA(Phe)</text>
        <dbReference type="Rhea" id="RHEA:43632"/>
        <dbReference type="Rhea" id="RHEA-COMP:9668"/>
        <dbReference type="Rhea" id="RHEA-COMP:9699"/>
        <dbReference type="Rhea" id="RHEA-COMP:10636"/>
        <dbReference type="Rhea" id="RHEA-COMP:10637"/>
        <dbReference type="ChEBI" id="CHEBI:78442"/>
        <dbReference type="ChEBI" id="CHEBI:78531"/>
        <dbReference type="ChEBI" id="CHEBI:78597"/>
        <dbReference type="ChEBI" id="CHEBI:83561"/>
        <dbReference type="EC" id="2.3.2.6"/>
    </reaction>
</comment>
<keyword evidence="4 15" id="KW-0012">Acyltransferase</keyword>
<evidence type="ECO:0000313" key="16">
    <source>
        <dbReference type="EMBL" id="SNR75267.1"/>
    </source>
</evidence>
<evidence type="ECO:0000256" key="7">
    <source>
        <dbReference type="ARBA" id="ARBA00051538"/>
    </source>
</evidence>